<proteinExistence type="predicted"/>
<evidence type="ECO:0000313" key="3">
    <source>
        <dbReference type="Proteomes" id="UP000029052"/>
    </source>
</evidence>
<feature type="compositionally biased region" description="Polar residues" evidence="1">
    <location>
        <begin position="1"/>
        <end position="17"/>
    </location>
</feature>
<comment type="caution">
    <text evidence="2">The sequence shown here is derived from an EMBL/GenBank/DDBJ whole genome shotgun (WGS) entry which is preliminary data.</text>
</comment>
<organism evidence="2 3">
    <name type="scientific">Bifidobacterium magnum</name>
    <dbReference type="NCBI Taxonomy" id="1692"/>
    <lineage>
        <taxon>Bacteria</taxon>
        <taxon>Bacillati</taxon>
        <taxon>Actinomycetota</taxon>
        <taxon>Actinomycetes</taxon>
        <taxon>Bifidobacteriales</taxon>
        <taxon>Bifidobacteriaceae</taxon>
        <taxon>Bifidobacterium</taxon>
    </lineage>
</organism>
<feature type="region of interest" description="Disordered" evidence="1">
    <location>
        <begin position="1"/>
        <end position="112"/>
    </location>
</feature>
<protein>
    <submittedName>
        <fullName evidence="2">Uncharacterized protein</fullName>
    </submittedName>
</protein>
<dbReference type="Proteomes" id="UP000029052">
    <property type="component" value="Unassembled WGS sequence"/>
</dbReference>
<reference evidence="2 3" key="1">
    <citation type="submission" date="2014-03" db="EMBL/GenBank/DDBJ databases">
        <title>Genomics of Bifidobacteria.</title>
        <authorList>
            <person name="Ventura M."/>
            <person name="Milani C."/>
            <person name="Lugli G.A."/>
        </authorList>
    </citation>
    <scope>NUCLEOTIDE SEQUENCE [LARGE SCALE GENOMIC DNA]</scope>
    <source>
        <strain evidence="2 3">LMG 11591</strain>
    </source>
</reference>
<keyword evidence="3" id="KW-1185">Reference proteome</keyword>
<accession>A0A087BCE4</accession>
<sequence length="112" mass="11812">MSTNNETNETLDQNQGASCDGDTDYQNEANQQDEQTNETDNGQIRETPDCDGEEETPLMAHENDDTSPAVGMAAPNGDGTGIMDPDDPRIGEADEDGGVGAQIGDDNGSTNF</sequence>
<feature type="compositionally biased region" description="Polar residues" evidence="1">
    <location>
        <begin position="24"/>
        <end position="44"/>
    </location>
</feature>
<dbReference type="AlphaFoldDB" id="A0A087BCE4"/>
<evidence type="ECO:0000256" key="1">
    <source>
        <dbReference type="SAM" id="MobiDB-lite"/>
    </source>
</evidence>
<name>A0A087BCE4_9BIFI</name>
<evidence type="ECO:0000313" key="2">
    <source>
        <dbReference type="EMBL" id="KFI68694.1"/>
    </source>
</evidence>
<dbReference type="STRING" id="1692.BMAGN_0563"/>
<dbReference type="RefSeq" id="WP_022859172.1">
    <property type="nucleotide sequence ID" value="NZ_JGZB01000003.1"/>
</dbReference>
<dbReference type="EMBL" id="JGZB01000003">
    <property type="protein sequence ID" value="KFI68694.1"/>
    <property type="molecule type" value="Genomic_DNA"/>
</dbReference>
<gene>
    <name evidence="2" type="ORF">BMAGN_0563</name>
</gene>
<dbReference type="eggNOG" id="ENOG50325MD">
    <property type="taxonomic scope" value="Bacteria"/>
</dbReference>